<sequence>MVDGYTSNGEMEAAREVFEEMPYRNFFAWSSMISGYCKKGDVNEAKAIFDRIPVRNLVNWNSLISGYAQNGFCMEAMEAFGQMQAEGFAPDEVTIVCVLSACAQLGLLDAGKEIHCMIHRKKIRVNVFVLSGLVDMYAKCGDLINARLVFERMTERNTTCWNAIISGFATHGRCKEALEFFDRMESSNKRPDDITFLSVLSACAHGGLVNEGTEIFSKMGKYGLEASVRHYGCLVDLLGRAGRLREAYDLVKRMPMKPNDTVWTAMLRACWIHQDQAMTEKIVKEGTQNVNMVTATDSHYVLLSHIYATSDSWEKAERMRTFMDNKGLQKTPGCSLIMPGSTKNTFCVDAK</sequence>
<name>A0AAW0M0Y1_QUESU</name>
<gene>
    <name evidence="3" type="primary">PCMP-E29</name>
    <name evidence="3" type="ORF">CFP56_023106</name>
</gene>
<keyword evidence="4" id="KW-1185">Reference proteome</keyword>
<feature type="repeat" description="PPR" evidence="2">
    <location>
        <begin position="192"/>
        <end position="226"/>
    </location>
</feature>
<dbReference type="InterPro" id="IPR046960">
    <property type="entry name" value="PPR_At4g14850-like_plant"/>
</dbReference>
<dbReference type="PANTHER" id="PTHR47926">
    <property type="entry name" value="PENTATRICOPEPTIDE REPEAT-CONTAINING PROTEIN"/>
    <property type="match status" value="1"/>
</dbReference>
<evidence type="ECO:0000256" key="2">
    <source>
        <dbReference type="PROSITE-ProRule" id="PRU00708"/>
    </source>
</evidence>
<dbReference type="InterPro" id="IPR002885">
    <property type="entry name" value="PPR_rpt"/>
</dbReference>
<dbReference type="Pfam" id="PF13041">
    <property type="entry name" value="PPR_2"/>
    <property type="match status" value="2"/>
</dbReference>
<organism evidence="3 4">
    <name type="scientific">Quercus suber</name>
    <name type="common">Cork oak</name>
    <dbReference type="NCBI Taxonomy" id="58331"/>
    <lineage>
        <taxon>Eukaryota</taxon>
        <taxon>Viridiplantae</taxon>
        <taxon>Streptophyta</taxon>
        <taxon>Embryophyta</taxon>
        <taxon>Tracheophyta</taxon>
        <taxon>Spermatophyta</taxon>
        <taxon>Magnoliopsida</taxon>
        <taxon>eudicotyledons</taxon>
        <taxon>Gunneridae</taxon>
        <taxon>Pentapetalae</taxon>
        <taxon>rosids</taxon>
        <taxon>fabids</taxon>
        <taxon>Fagales</taxon>
        <taxon>Fagaceae</taxon>
        <taxon>Quercus</taxon>
    </lineage>
</organism>
<keyword evidence="1" id="KW-0677">Repeat</keyword>
<dbReference type="PANTHER" id="PTHR47926:SF484">
    <property type="entry name" value="PENTATRICOPEPTIDE REPEAT-CONTAINING PROTEIN"/>
    <property type="match status" value="1"/>
</dbReference>
<proteinExistence type="predicted"/>
<evidence type="ECO:0000256" key="1">
    <source>
        <dbReference type="ARBA" id="ARBA00022737"/>
    </source>
</evidence>
<dbReference type="FunFam" id="1.25.40.10:FF:000345">
    <property type="entry name" value="Pentatricopeptide repeat-containing protein"/>
    <property type="match status" value="1"/>
</dbReference>
<evidence type="ECO:0000313" key="3">
    <source>
        <dbReference type="EMBL" id="KAK7856498.1"/>
    </source>
</evidence>
<dbReference type="Pfam" id="PF01535">
    <property type="entry name" value="PPR"/>
    <property type="match status" value="3"/>
</dbReference>
<accession>A0AAW0M0Y1</accession>
<reference evidence="3 4" key="1">
    <citation type="journal article" date="2018" name="Sci. Data">
        <title>The draft genome sequence of cork oak.</title>
        <authorList>
            <person name="Ramos A.M."/>
            <person name="Usie A."/>
            <person name="Barbosa P."/>
            <person name="Barros P.M."/>
            <person name="Capote T."/>
            <person name="Chaves I."/>
            <person name="Simoes F."/>
            <person name="Abreu I."/>
            <person name="Carrasquinho I."/>
            <person name="Faro C."/>
            <person name="Guimaraes J.B."/>
            <person name="Mendonca D."/>
            <person name="Nobrega F."/>
            <person name="Rodrigues L."/>
            <person name="Saibo N.J.M."/>
            <person name="Varela M.C."/>
            <person name="Egas C."/>
            <person name="Matos J."/>
            <person name="Miguel C.M."/>
            <person name="Oliveira M.M."/>
            <person name="Ricardo C.P."/>
            <person name="Goncalves S."/>
        </authorList>
    </citation>
    <scope>NUCLEOTIDE SEQUENCE [LARGE SCALE GENOMIC DNA]</scope>
    <source>
        <strain evidence="4">cv. HL8</strain>
    </source>
</reference>
<dbReference type="Proteomes" id="UP000237347">
    <property type="component" value="Unassembled WGS sequence"/>
</dbReference>
<dbReference type="EMBL" id="PKMF04000036">
    <property type="protein sequence ID" value="KAK7856498.1"/>
    <property type="molecule type" value="Genomic_DNA"/>
</dbReference>
<dbReference type="GO" id="GO:0003723">
    <property type="term" value="F:RNA binding"/>
    <property type="evidence" value="ECO:0007669"/>
    <property type="project" value="InterPro"/>
</dbReference>
<dbReference type="FunFam" id="1.25.40.10:FF:000348">
    <property type="entry name" value="Pentatricopeptide repeat-containing protein chloroplastic"/>
    <property type="match status" value="1"/>
</dbReference>
<feature type="repeat" description="PPR" evidence="2">
    <location>
        <begin position="56"/>
        <end position="90"/>
    </location>
</feature>
<evidence type="ECO:0000313" key="4">
    <source>
        <dbReference type="Proteomes" id="UP000237347"/>
    </source>
</evidence>
<dbReference type="Pfam" id="PF20431">
    <property type="entry name" value="E_motif"/>
    <property type="match status" value="1"/>
</dbReference>
<dbReference type="InterPro" id="IPR046848">
    <property type="entry name" value="E_motif"/>
</dbReference>
<feature type="repeat" description="PPR" evidence="2">
    <location>
        <begin position="25"/>
        <end position="55"/>
    </location>
</feature>
<dbReference type="Gene3D" id="1.25.40.10">
    <property type="entry name" value="Tetratricopeptide repeat domain"/>
    <property type="match status" value="2"/>
</dbReference>
<feature type="repeat" description="PPR" evidence="2">
    <location>
        <begin position="157"/>
        <end position="191"/>
    </location>
</feature>
<dbReference type="PROSITE" id="PS51375">
    <property type="entry name" value="PPR"/>
    <property type="match status" value="4"/>
</dbReference>
<dbReference type="InterPro" id="IPR011990">
    <property type="entry name" value="TPR-like_helical_dom_sf"/>
</dbReference>
<protein>
    <submittedName>
        <fullName evidence="3">Pentatricopeptide repeat-containing protein</fullName>
    </submittedName>
</protein>
<comment type="caution">
    <text evidence="3">The sequence shown here is derived from an EMBL/GenBank/DDBJ whole genome shotgun (WGS) entry which is preliminary data.</text>
</comment>
<dbReference type="GO" id="GO:0009451">
    <property type="term" value="P:RNA modification"/>
    <property type="evidence" value="ECO:0007669"/>
    <property type="project" value="InterPro"/>
</dbReference>
<dbReference type="AlphaFoldDB" id="A0AAW0M0Y1"/>
<dbReference type="NCBIfam" id="TIGR00756">
    <property type="entry name" value="PPR"/>
    <property type="match status" value="5"/>
</dbReference>